<evidence type="ECO:0000259" key="6">
    <source>
        <dbReference type="PROSITE" id="PS51898"/>
    </source>
</evidence>
<dbReference type="InterPro" id="IPR050808">
    <property type="entry name" value="Phage_Integrase"/>
</dbReference>
<dbReference type="AlphaFoldDB" id="H0HQD9"/>
<dbReference type="EMBL" id="AHAM01000088">
    <property type="protein sequence ID" value="EHK57061.1"/>
    <property type="molecule type" value="Genomic_DNA"/>
</dbReference>
<sequence length="378" mass="43279">MRLTDISVRALPFGQPQKTYTDDTLAGFGVRVSKTTKTFVVVHGPTRERITIGRFPIIGLADARQEAKRLLAERTLGKRRPKIMTYNDAKAAYLEMSEQKNRPRTHKDYQRFLDSFAFGKTHMADITKHDIKKRLDKRKHSPTQYDQALRAVKTFFTWAVRQDYIAHSPCEGLQAPQASKSRTRALTTDELRTVFATSLTGPYPFAHIVALCILTGQRRGEIAKLEWEWIDRTKRTITIPATVTKNNREHTFPYGEMAERVLEAIPIMDNAQYLFPAARDTGRRKAATVFNGWSKAKRVFDKRLEGVQPFTLHDLRRTLSTYMASLGVEQIVVEKLLNHVSGGTQSPIAQVYNRHSYMAEMREAIQTYEGYLAKLLKN</sequence>
<dbReference type="SUPFAM" id="SSF56349">
    <property type="entry name" value="DNA breaking-rejoining enzymes"/>
    <property type="match status" value="1"/>
</dbReference>
<feature type="domain" description="Core-binding (CB)" evidence="7">
    <location>
        <begin position="84"/>
        <end position="160"/>
    </location>
</feature>
<protein>
    <submittedName>
        <fullName evidence="8">Integrase family protein</fullName>
    </submittedName>
</protein>
<dbReference type="PROSITE" id="PS51900">
    <property type="entry name" value="CB"/>
    <property type="match status" value="1"/>
</dbReference>
<dbReference type="Pfam" id="PF00589">
    <property type="entry name" value="Phage_integrase"/>
    <property type="match status" value="1"/>
</dbReference>
<name>H0HQD9_9HYPH</name>
<dbReference type="Gene3D" id="1.10.443.10">
    <property type="entry name" value="Intergrase catalytic core"/>
    <property type="match status" value="1"/>
</dbReference>
<keyword evidence="9" id="KW-1185">Reference proteome</keyword>
<evidence type="ECO:0000256" key="5">
    <source>
        <dbReference type="PROSITE-ProRule" id="PRU01248"/>
    </source>
</evidence>
<dbReference type="InterPro" id="IPR025166">
    <property type="entry name" value="Integrase_DNA_bind_dom"/>
</dbReference>
<evidence type="ECO:0000313" key="8">
    <source>
        <dbReference type="EMBL" id="EHK57061.1"/>
    </source>
</evidence>
<keyword evidence="2" id="KW-0229">DNA integration</keyword>
<dbReference type="GO" id="GO:0003677">
    <property type="term" value="F:DNA binding"/>
    <property type="evidence" value="ECO:0007669"/>
    <property type="project" value="UniProtKB-UniRule"/>
</dbReference>
<dbReference type="OrthoDB" id="7615137at2"/>
<evidence type="ECO:0000256" key="4">
    <source>
        <dbReference type="ARBA" id="ARBA00023172"/>
    </source>
</evidence>
<dbReference type="Proteomes" id="UP000003250">
    <property type="component" value="Unassembled WGS sequence"/>
</dbReference>
<dbReference type="InterPro" id="IPR002104">
    <property type="entry name" value="Integrase_catalytic"/>
</dbReference>
<evidence type="ECO:0000313" key="9">
    <source>
        <dbReference type="Proteomes" id="UP000003250"/>
    </source>
</evidence>
<dbReference type="Pfam" id="PF13356">
    <property type="entry name" value="Arm-DNA-bind_3"/>
    <property type="match status" value="1"/>
</dbReference>
<evidence type="ECO:0000256" key="3">
    <source>
        <dbReference type="ARBA" id="ARBA00023125"/>
    </source>
</evidence>
<dbReference type="InterPro" id="IPR011010">
    <property type="entry name" value="DNA_brk_join_enz"/>
</dbReference>
<keyword evidence="4" id="KW-0233">DNA recombination</keyword>
<proteinExistence type="inferred from homology"/>
<comment type="similarity">
    <text evidence="1">Belongs to the 'phage' integrase family.</text>
</comment>
<dbReference type="Gene3D" id="3.30.160.390">
    <property type="entry name" value="Integrase, DNA-binding domain"/>
    <property type="match status" value="1"/>
</dbReference>
<dbReference type="CDD" id="cd00801">
    <property type="entry name" value="INT_P4_C"/>
    <property type="match status" value="1"/>
</dbReference>
<dbReference type="InterPro" id="IPR013762">
    <property type="entry name" value="Integrase-like_cat_sf"/>
</dbReference>
<dbReference type="GO" id="GO:0015074">
    <property type="term" value="P:DNA integration"/>
    <property type="evidence" value="ECO:0007669"/>
    <property type="project" value="UniProtKB-KW"/>
</dbReference>
<organism evidence="8 9">
    <name type="scientific">Mesorhizobium alhagi CCNWXJ12-2</name>
    <dbReference type="NCBI Taxonomy" id="1107882"/>
    <lineage>
        <taxon>Bacteria</taxon>
        <taxon>Pseudomonadati</taxon>
        <taxon>Pseudomonadota</taxon>
        <taxon>Alphaproteobacteria</taxon>
        <taxon>Hyphomicrobiales</taxon>
        <taxon>Phyllobacteriaceae</taxon>
        <taxon>Allomesorhizobium</taxon>
    </lineage>
</organism>
<dbReference type="RefSeq" id="WP_008836000.1">
    <property type="nucleotide sequence ID" value="NZ_AHAM01000088.1"/>
</dbReference>
<gene>
    <name evidence="8" type="ORF">MAXJ12_11847</name>
</gene>
<evidence type="ECO:0000259" key="7">
    <source>
        <dbReference type="PROSITE" id="PS51900"/>
    </source>
</evidence>
<evidence type="ECO:0000256" key="1">
    <source>
        <dbReference type="ARBA" id="ARBA00008857"/>
    </source>
</evidence>
<dbReference type="InterPro" id="IPR010998">
    <property type="entry name" value="Integrase_recombinase_N"/>
</dbReference>
<dbReference type="PROSITE" id="PS51898">
    <property type="entry name" value="TYR_RECOMBINASE"/>
    <property type="match status" value="1"/>
</dbReference>
<dbReference type="PANTHER" id="PTHR30629:SF2">
    <property type="entry name" value="PROPHAGE INTEGRASE INTS-RELATED"/>
    <property type="match status" value="1"/>
</dbReference>
<dbReference type="InterPro" id="IPR038488">
    <property type="entry name" value="Integrase_DNA-bd_sf"/>
</dbReference>
<dbReference type="GO" id="GO:0006310">
    <property type="term" value="P:DNA recombination"/>
    <property type="evidence" value="ECO:0007669"/>
    <property type="project" value="UniProtKB-KW"/>
</dbReference>
<evidence type="ECO:0000256" key="2">
    <source>
        <dbReference type="ARBA" id="ARBA00022908"/>
    </source>
</evidence>
<keyword evidence="3 5" id="KW-0238">DNA-binding</keyword>
<dbReference type="PANTHER" id="PTHR30629">
    <property type="entry name" value="PROPHAGE INTEGRASE"/>
    <property type="match status" value="1"/>
</dbReference>
<accession>H0HQD9</accession>
<dbReference type="InterPro" id="IPR044068">
    <property type="entry name" value="CB"/>
</dbReference>
<feature type="domain" description="Tyr recombinase" evidence="6">
    <location>
        <begin position="181"/>
        <end position="366"/>
    </location>
</feature>
<dbReference type="PATRIC" id="fig|1107882.3.peg.2323"/>
<dbReference type="Gene3D" id="1.10.150.130">
    <property type="match status" value="1"/>
</dbReference>
<reference evidence="8 9" key="1">
    <citation type="journal article" date="2012" name="J. Bacteriol.">
        <title>Draft Genome Sequence of Mesorhizobium alhagi CCNWXJ12-2T, a Novel Salt-Resistant Species Isolated from the Desert of Northwestern China.</title>
        <authorList>
            <person name="Zhou M."/>
            <person name="Chen W."/>
            <person name="Chen H."/>
            <person name="Wei G."/>
        </authorList>
    </citation>
    <scope>NUCLEOTIDE SEQUENCE [LARGE SCALE GENOMIC DNA]</scope>
    <source>
        <strain evidence="8 9">CCNWXJ12-2</strain>
    </source>
</reference>